<evidence type="ECO:0000313" key="14">
    <source>
        <dbReference type="Proteomes" id="UP001370490"/>
    </source>
</evidence>
<keyword evidence="5" id="KW-0808">Transferase</keyword>
<dbReference type="InterPro" id="IPR045034">
    <property type="entry name" value="O-acyltransferase_WSD1-like"/>
</dbReference>
<comment type="pathway">
    <text evidence="3">Glycerolipid metabolism; triacylglycerol biosynthesis.</text>
</comment>
<evidence type="ECO:0000256" key="9">
    <source>
        <dbReference type="ARBA" id="ARBA00047604"/>
    </source>
</evidence>
<organism evidence="13 14">
    <name type="scientific">Dillenia turbinata</name>
    <dbReference type="NCBI Taxonomy" id="194707"/>
    <lineage>
        <taxon>Eukaryota</taxon>
        <taxon>Viridiplantae</taxon>
        <taxon>Streptophyta</taxon>
        <taxon>Embryophyta</taxon>
        <taxon>Tracheophyta</taxon>
        <taxon>Spermatophyta</taxon>
        <taxon>Magnoliopsida</taxon>
        <taxon>eudicotyledons</taxon>
        <taxon>Gunneridae</taxon>
        <taxon>Pentapetalae</taxon>
        <taxon>Dilleniales</taxon>
        <taxon>Dilleniaceae</taxon>
        <taxon>Dillenia</taxon>
    </lineage>
</organism>
<protein>
    <submittedName>
        <fullName evidence="13">O-acyltransferase WSD1, C-terminal</fullName>
    </submittedName>
</protein>
<evidence type="ECO:0000256" key="10">
    <source>
        <dbReference type="ARBA" id="ARBA00048109"/>
    </source>
</evidence>
<comment type="catalytic activity">
    <reaction evidence="10">
        <text>an acyl-CoA + a 1,2-diacyl-sn-glycerol = a triacyl-sn-glycerol + CoA</text>
        <dbReference type="Rhea" id="RHEA:10868"/>
        <dbReference type="ChEBI" id="CHEBI:17815"/>
        <dbReference type="ChEBI" id="CHEBI:57287"/>
        <dbReference type="ChEBI" id="CHEBI:58342"/>
        <dbReference type="ChEBI" id="CHEBI:64615"/>
        <dbReference type="EC" id="2.3.1.20"/>
    </reaction>
</comment>
<dbReference type="GO" id="GO:0019432">
    <property type="term" value="P:triglyceride biosynthetic process"/>
    <property type="evidence" value="ECO:0007669"/>
    <property type="project" value="TreeGrafter"/>
</dbReference>
<keyword evidence="6" id="KW-0256">Endoplasmic reticulum</keyword>
<comment type="caution">
    <text evidence="13">The sequence shown here is derived from an EMBL/GenBank/DDBJ whole genome shotgun (WGS) entry which is preliminary data.</text>
</comment>
<dbReference type="InterPro" id="IPR004255">
    <property type="entry name" value="O-acyltransferase_WSD1_N"/>
</dbReference>
<dbReference type="Pfam" id="PF06974">
    <property type="entry name" value="WS_DGAT_C"/>
    <property type="match status" value="1"/>
</dbReference>
<evidence type="ECO:0000256" key="7">
    <source>
        <dbReference type="ARBA" id="ARBA00023315"/>
    </source>
</evidence>
<proteinExistence type="inferred from homology"/>
<keyword evidence="7" id="KW-0012">Acyltransferase</keyword>
<name>A0AAN8ZLM3_9MAGN</name>
<evidence type="ECO:0000256" key="1">
    <source>
        <dbReference type="ARBA" id="ARBA00004162"/>
    </source>
</evidence>
<evidence type="ECO:0000259" key="11">
    <source>
        <dbReference type="Pfam" id="PF03007"/>
    </source>
</evidence>
<dbReference type="GO" id="GO:0047196">
    <property type="term" value="F:long-chain-alcohol O-fatty-acyltransferase activity"/>
    <property type="evidence" value="ECO:0007669"/>
    <property type="project" value="UniProtKB-EC"/>
</dbReference>
<comment type="pathway">
    <text evidence="4">Lipid metabolism.</text>
</comment>
<dbReference type="Pfam" id="PF03007">
    <property type="entry name" value="WS_DGAT_cat"/>
    <property type="match status" value="1"/>
</dbReference>
<gene>
    <name evidence="13" type="ORF">RJ641_013638</name>
</gene>
<dbReference type="InterPro" id="IPR009721">
    <property type="entry name" value="O-acyltransferase_WSD1_C"/>
</dbReference>
<dbReference type="EMBL" id="JBAMMX010000002">
    <property type="protein sequence ID" value="KAK6946094.1"/>
    <property type="molecule type" value="Genomic_DNA"/>
</dbReference>
<feature type="domain" description="O-acyltransferase WSD1 C-terminal" evidence="12">
    <location>
        <begin position="253"/>
        <end position="312"/>
    </location>
</feature>
<dbReference type="PANTHER" id="PTHR31650">
    <property type="entry name" value="O-ACYLTRANSFERASE (WSD1-LIKE) FAMILY PROTEIN"/>
    <property type="match status" value="1"/>
</dbReference>
<evidence type="ECO:0000256" key="8">
    <source>
        <dbReference type="ARBA" id="ARBA00024360"/>
    </source>
</evidence>
<dbReference type="PANTHER" id="PTHR31650:SF41">
    <property type="entry name" value="O-ACYLTRANSFERASE WSD1-LIKE ISOFORM X1"/>
    <property type="match status" value="1"/>
</dbReference>
<dbReference type="Proteomes" id="UP001370490">
    <property type="component" value="Unassembled WGS sequence"/>
</dbReference>
<evidence type="ECO:0000259" key="12">
    <source>
        <dbReference type="Pfam" id="PF06974"/>
    </source>
</evidence>
<dbReference type="AlphaFoldDB" id="A0AAN8ZLM3"/>
<feature type="domain" description="O-acyltransferase WSD1-like N-terminal" evidence="11">
    <location>
        <begin position="126"/>
        <end position="239"/>
    </location>
</feature>
<evidence type="ECO:0000256" key="6">
    <source>
        <dbReference type="ARBA" id="ARBA00022824"/>
    </source>
</evidence>
<evidence type="ECO:0000256" key="5">
    <source>
        <dbReference type="ARBA" id="ARBA00022679"/>
    </source>
</evidence>
<evidence type="ECO:0000256" key="4">
    <source>
        <dbReference type="ARBA" id="ARBA00005189"/>
    </source>
</evidence>
<accession>A0AAN8ZLM3</accession>
<reference evidence="13 14" key="1">
    <citation type="submission" date="2023-12" db="EMBL/GenBank/DDBJ databases">
        <title>A high-quality genome assembly for Dillenia turbinata (Dilleniales).</title>
        <authorList>
            <person name="Chanderbali A."/>
        </authorList>
    </citation>
    <scope>NUCLEOTIDE SEQUENCE [LARGE SCALE GENOMIC DNA]</scope>
    <source>
        <strain evidence="13">LSX21</strain>
        <tissue evidence="13">Leaf</tissue>
    </source>
</reference>
<evidence type="ECO:0000256" key="3">
    <source>
        <dbReference type="ARBA" id="ARBA00004771"/>
    </source>
</evidence>
<dbReference type="GO" id="GO:0004144">
    <property type="term" value="F:diacylglycerol O-acyltransferase activity"/>
    <property type="evidence" value="ECO:0007669"/>
    <property type="project" value="UniProtKB-EC"/>
</dbReference>
<dbReference type="GO" id="GO:0005886">
    <property type="term" value="C:plasma membrane"/>
    <property type="evidence" value="ECO:0007669"/>
    <property type="project" value="UniProtKB-SubCell"/>
</dbReference>
<comment type="similarity">
    <text evidence="8">In the N-terminal section; belongs to the long-chain O-acyltransferase family.</text>
</comment>
<evidence type="ECO:0000256" key="2">
    <source>
        <dbReference type="ARBA" id="ARBA00004586"/>
    </source>
</evidence>
<sequence length="356" mass="39923">MGLAVGQLGDCVSVREIAKSSRGSLSKKGGQRSSRVAPLLLVDAALLSLLNPFTIAFPTIGKDEPLSPTGKMFLQQDMYFVNNCVFCPENPLDVVAAKFSLKNSAFIKYPRFCSLLVRDENGEEHWRKTKVDLERHLIILEDKVGGGEDEEEVVNHYMADLAVSSPLSTDKPLWEFHSLMAHKCVAMRVHHASGDGISLMSLFLACCRKADDPNESPTMVTPSTSSLSNRRNAWKSLTAEDSKMMDDSSRSRWGNDFGVYLLPLYYYKSVGSPLDYLKRAKAMITKKKLSMEALAFHILLVWLLRRFGTKACLQHNLCYLKCGGSPRRKWFEDSLQEMKDAATKLQSQISFSLYSN</sequence>
<keyword evidence="14" id="KW-1185">Reference proteome</keyword>
<evidence type="ECO:0000313" key="13">
    <source>
        <dbReference type="EMBL" id="KAK6946094.1"/>
    </source>
</evidence>
<comment type="catalytic activity">
    <reaction evidence="9">
        <text>a long chain fatty alcohol + a fatty acyl-CoA = a long-chain alcohol wax ester + CoA</text>
        <dbReference type="Rhea" id="RHEA:38443"/>
        <dbReference type="ChEBI" id="CHEBI:17135"/>
        <dbReference type="ChEBI" id="CHEBI:57287"/>
        <dbReference type="ChEBI" id="CHEBI:77636"/>
        <dbReference type="ChEBI" id="CHEBI:235323"/>
        <dbReference type="EC" id="2.3.1.75"/>
    </reaction>
</comment>
<dbReference type="GO" id="GO:0005789">
    <property type="term" value="C:endoplasmic reticulum membrane"/>
    <property type="evidence" value="ECO:0007669"/>
    <property type="project" value="UniProtKB-SubCell"/>
</dbReference>
<comment type="subcellular location">
    <subcellularLocation>
        <location evidence="1">Cell membrane</location>
        <topology evidence="1">Single-pass membrane protein</topology>
    </subcellularLocation>
    <subcellularLocation>
        <location evidence="2">Endoplasmic reticulum membrane</location>
    </subcellularLocation>
</comment>